<dbReference type="GO" id="GO:0006950">
    <property type="term" value="P:response to stress"/>
    <property type="evidence" value="ECO:0007669"/>
    <property type="project" value="UniProtKB-ARBA"/>
</dbReference>
<evidence type="ECO:0000256" key="4">
    <source>
        <dbReference type="ARBA" id="ARBA00022824"/>
    </source>
</evidence>
<feature type="transmembrane region" description="Helical" evidence="7">
    <location>
        <begin position="173"/>
        <end position="194"/>
    </location>
</feature>
<feature type="region of interest" description="Disordered" evidence="8">
    <location>
        <begin position="74"/>
        <end position="106"/>
    </location>
</feature>
<evidence type="ECO:0000256" key="9">
    <source>
        <dbReference type="SAM" id="SignalP"/>
    </source>
</evidence>
<sequence length="352" mass="38479">MRSFHVLLSLLAAYSTAAIHETSIITGSSSSNGASFFRTTRQNLLVCRSSCSSSITTMKRLTTADIMLELRGGASKARGKRKGGKTATLHSTSKKTATGKKKVGAAKKAEEDKSAISDTMQKYKSILPLTRVYITLIGVVTLLGLLLGEELTQTLLALDPIRTIYGLEMWRPFTAACFLGPPSIGWLMSAYYLFEYGSSLERAYGTAQHLIFLLGQVLLLSIFSVLFGQPFFANSVITAMLHVLSRSMPNQKVKWLIFTVPYWTLPLGLMASDVLQAGSAAAALPHVLGILSGHFYFFHKFVWPKIGGEDWLSAPDFLVQRFDPNARKSSKEALSNALKGRKRGKGRKLGSA</sequence>
<keyword evidence="6 7" id="KW-0472">Membrane</keyword>
<gene>
    <name evidence="10" type="ORF">DBRI1063_LOCUS20411</name>
    <name evidence="11" type="ORF">DBRI1063_LOCUS20412</name>
</gene>
<evidence type="ECO:0000256" key="8">
    <source>
        <dbReference type="SAM" id="MobiDB-lite"/>
    </source>
</evidence>
<comment type="subcellular location">
    <subcellularLocation>
        <location evidence="1 7">Endoplasmic reticulum membrane</location>
        <topology evidence="1 7">Multi-pass membrane protein</topology>
    </subcellularLocation>
</comment>
<feature type="transmembrane region" description="Helical" evidence="7">
    <location>
        <begin position="277"/>
        <end position="298"/>
    </location>
</feature>
<dbReference type="AlphaFoldDB" id="A0A6S8XTF3"/>
<feature type="transmembrane region" description="Helical" evidence="7">
    <location>
        <begin position="132"/>
        <end position="152"/>
    </location>
</feature>
<feature type="transmembrane region" description="Helical" evidence="7">
    <location>
        <begin position="206"/>
        <end position="232"/>
    </location>
</feature>
<dbReference type="SUPFAM" id="SSF144091">
    <property type="entry name" value="Rhomboid-like"/>
    <property type="match status" value="1"/>
</dbReference>
<dbReference type="EMBL" id="HBGN01031634">
    <property type="protein sequence ID" value="CAD9348433.1"/>
    <property type="molecule type" value="Transcribed_RNA"/>
</dbReference>
<dbReference type="GO" id="GO:0005789">
    <property type="term" value="C:endoplasmic reticulum membrane"/>
    <property type="evidence" value="ECO:0007669"/>
    <property type="project" value="UniProtKB-SubCell"/>
</dbReference>
<keyword evidence="3 7" id="KW-0812">Transmembrane</keyword>
<evidence type="ECO:0000256" key="3">
    <source>
        <dbReference type="ARBA" id="ARBA00022692"/>
    </source>
</evidence>
<dbReference type="InterPro" id="IPR035952">
    <property type="entry name" value="Rhomboid-like_sf"/>
</dbReference>
<evidence type="ECO:0000256" key="5">
    <source>
        <dbReference type="ARBA" id="ARBA00022989"/>
    </source>
</evidence>
<keyword evidence="4 7" id="KW-0256">Endoplasmic reticulum</keyword>
<accession>A0A6S8XTF3</accession>
<evidence type="ECO:0000313" key="11">
    <source>
        <dbReference type="EMBL" id="CAD9348433.1"/>
    </source>
</evidence>
<protein>
    <recommendedName>
        <fullName evidence="7">Derlin</fullName>
    </recommendedName>
</protein>
<dbReference type="PANTHER" id="PTHR11009">
    <property type="entry name" value="DER1-LIKE PROTEIN, DERLIN"/>
    <property type="match status" value="1"/>
</dbReference>
<keyword evidence="5 7" id="KW-1133">Transmembrane helix</keyword>
<feature type="compositionally biased region" description="Basic residues" evidence="8">
    <location>
        <begin position="339"/>
        <end position="352"/>
    </location>
</feature>
<comment type="function">
    <text evidence="7">May be involved in the degradation of misfolded endoplasmic reticulum (ER) luminal proteins.</text>
</comment>
<dbReference type="InterPro" id="IPR007599">
    <property type="entry name" value="DER1"/>
</dbReference>
<feature type="chain" id="PRO_5035584634" description="Derlin" evidence="9">
    <location>
        <begin position="19"/>
        <end position="352"/>
    </location>
</feature>
<dbReference type="Pfam" id="PF04511">
    <property type="entry name" value="DER1"/>
    <property type="match status" value="1"/>
</dbReference>
<dbReference type="EMBL" id="HBGN01031633">
    <property type="protein sequence ID" value="CAD9348431.1"/>
    <property type="molecule type" value="Transcribed_RNA"/>
</dbReference>
<keyword evidence="9" id="KW-0732">Signal</keyword>
<comment type="similarity">
    <text evidence="2 7">Belongs to the derlin family.</text>
</comment>
<evidence type="ECO:0000256" key="7">
    <source>
        <dbReference type="RuleBase" id="RU363059"/>
    </source>
</evidence>
<organism evidence="11">
    <name type="scientific">Ditylum brightwellii</name>
    <dbReference type="NCBI Taxonomy" id="49249"/>
    <lineage>
        <taxon>Eukaryota</taxon>
        <taxon>Sar</taxon>
        <taxon>Stramenopiles</taxon>
        <taxon>Ochrophyta</taxon>
        <taxon>Bacillariophyta</taxon>
        <taxon>Mediophyceae</taxon>
        <taxon>Lithodesmiophycidae</taxon>
        <taxon>Lithodesmiales</taxon>
        <taxon>Lithodesmiaceae</taxon>
        <taxon>Ditylum</taxon>
    </lineage>
</organism>
<name>A0A6S8XTF3_9STRA</name>
<proteinExistence type="inferred from homology"/>
<reference evidence="11" key="1">
    <citation type="submission" date="2021-01" db="EMBL/GenBank/DDBJ databases">
        <authorList>
            <person name="Corre E."/>
            <person name="Pelletier E."/>
            <person name="Niang G."/>
            <person name="Scheremetjew M."/>
            <person name="Finn R."/>
            <person name="Kale V."/>
            <person name="Holt S."/>
            <person name="Cochrane G."/>
            <person name="Meng A."/>
            <person name="Brown T."/>
            <person name="Cohen L."/>
        </authorList>
    </citation>
    <scope>NUCLEOTIDE SEQUENCE</scope>
    <source>
        <strain evidence="11">Pop2</strain>
    </source>
</reference>
<dbReference type="Gene3D" id="1.20.1540.10">
    <property type="entry name" value="Rhomboid-like"/>
    <property type="match status" value="1"/>
</dbReference>
<evidence type="ECO:0000256" key="1">
    <source>
        <dbReference type="ARBA" id="ARBA00004477"/>
    </source>
</evidence>
<evidence type="ECO:0000256" key="2">
    <source>
        <dbReference type="ARBA" id="ARBA00008917"/>
    </source>
</evidence>
<feature type="region of interest" description="Disordered" evidence="8">
    <location>
        <begin position="327"/>
        <end position="352"/>
    </location>
</feature>
<evidence type="ECO:0000313" key="10">
    <source>
        <dbReference type="EMBL" id="CAD9348431.1"/>
    </source>
</evidence>
<feature type="signal peptide" evidence="9">
    <location>
        <begin position="1"/>
        <end position="18"/>
    </location>
</feature>
<evidence type="ECO:0000256" key="6">
    <source>
        <dbReference type="ARBA" id="ARBA00023136"/>
    </source>
</evidence>